<dbReference type="KEGG" id="pcy:PCYB_001850"/>
<reference evidence="3 4" key="1">
    <citation type="journal article" date="2012" name="Nat. Genet.">
        <title>Plasmodium cynomolgi genome sequences provide insight into Plasmodium vivax and the monkey malaria clade.</title>
        <authorList>
            <person name="Tachibana S."/>
            <person name="Sullivan S.A."/>
            <person name="Kawai S."/>
            <person name="Nakamura S."/>
            <person name="Kim H.R."/>
            <person name="Goto N."/>
            <person name="Arisue N."/>
            <person name="Palacpac N.M.Q."/>
            <person name="Honma H."/>
            <person name="Yagi M."/>
            <person name="Tougan T."/>
            <person name="Katakai Y."/>
            <person name="Kaneko O."/>
            <person name="Mita T."/>
            <person name="Kita K."/>
            <person name="Yasutomi Y."/>
            <person name="Sutton P.L."/>
            <person name="Shakhbatyan R."/>
            <person name="Horii T."/>
            <person name="Yasunaga T."/>
            <person name="Barnwell J.W."/>
            <person name="Escalante A.A."/>
            <person name="Carlton J.M."/>
            <person name="Tanabe K."/>
        </authorList>
    </citation>
    <scope>NUCLEOTIDE SEQUENCE [LARGE SCALE GENOMIC DNA]</scope>
    <source>
        <strain evidence="3 4">B</strain>
    </source>
</reference>
<dbReference type="VEuPathDB" id="PlasmoDB:PCYB_001850"/>
<accession>K6VJ65</accession>
<dbReference type="InterPro" id="IPR008780">
    <property type="entry name" value="Plasmodium_Vir"/>
</dbReference>
<evidence type="ECO:0000256" key="2">
    <source>
        <dbReference type="SAM" id="Phobius"/>
    </source>
</evidence>
<dbReference type="PhylomeDB" id="K6VJ65"/>
<dbReference type="RefSeq" id="XP_004227655.1">
    <property type="nucleotide sequence ID" value="XM_004227607.1"/>
</dbReference>
<evidence type="ECO:0008006" key="5">
    <source>
        <dbReference type="Google" id="ProtNLM"/>
    </source>
</evidence>
<keyword evidence="2" id="KW-0812">Transmembrane</keyword>
<evidence type="ECO:0000313" key="3">
    <source>
        <dbReference type="EMBL" id="GAB69437.1"/>
    </source>
</evidence>
<sequence length="191" mass="22778">MHDYFKNFDHLKDKTKDKLEDKKYCEYVSAIASLYKDYLSECCTYFFFGHHWDHCANFFKCDKDLNPYKLLKEFNCGGEFLPQYPESLVQSLIIDRSVILRSRKIGCRGLTCDPFYMTILFAFLVLGIFYLSFFLYKFTPLGSMVNRKERKKQEMNRYFEEKDEHKPPPKKLQQGQANASKKRIKIAYNPT</sequence>
<gene>
    <name evidence="3" type="ORF">PCYB_001850</name>
</gene>
<dbReference type="Pfam" id="PF05795">
    <property type="entry name" value="Plasmodium_Vir"/>
    <property type="match status" value="2"/>
</dbReference>
<proteinExistence type="predicted"/>
<keyword evidence="2" id="KW-1133">Transmembrane helix</keyword>
<keyword evidence="4" id="KW-1185">Reference proteome</keyword>
<evidence type="ECO:0000313" key="4">
    <source>
        <dbReference type="Proteomes" id="UP000006319"/>
    </source>
</evidence>
<protein>
    <recommendedName>
        <fullName evidence="5">VIR protein</fullName>
    </recommendedName>
</protein>
<name>K6VJ65_PLACD</name>
<organism evidence="3 4">
    <name type="scientific">Plasmodium cynomolgi (strain B)</name>
    <dbReference type="NCBI Taxonomy" id="1120755"/>
    <lineage>
        <taxon>Eukaryota</taxon>
        <taxon>Sar</taxon>
        <taxon>Alveolata</taxon>
        <taxon>Apicomplexa</taxon>
        <taxon>Aconoidasida</taxon>
        <taxon>Haemosporida</taxon>
        <taxon>Plasmodiidae</taxon>
        <taxon>Plasmodium</taxon>
        <taxon>Plasmodium (Plasmodium)</taxon>
    </lineage>
</organism>
<dbReference type="Proteomes" id="UP000006319">
    <property type="component" value="Unassembled WGS sequence"/>
</dbReference>
<evidence type="ECO:0000256" key="1">
    <source>
        <dbReference type="SAM" id="MobiDB-lite"/>
    </source>
</evidence>
<feature type="compositionally biased region" description="Basic and acidic residues" evidence="1">
    <location>
        <begin position="155"/>
        <end position="167"/>
    </location>
</feature>
<keyword evidence="2" id="KW-0472">Membrane</keyword>
<dbReference type="EMBL" id="DF157157">
    <property type="protein sequence ID" value="GAB69437.1"/>
    <property type="molecule type" value="Genomic_DNA"/>
</dbReference>
<dbReference type="GeneID" id="14695979"/>
<dbReference type="AlphaFoldDB" id="K6VJ65"/>
<feature type="region of interest" description="Disordered" evidence="1">
    <location>
        <begin position="155"/>
        <end position="191"/>
    </location>
</feature>
<feature type="transmembrane region" description="Helical" evidence="2">
    <location>
        <begin position="115"/>
        <end position="138"/>
    </location>
</feature>